<keyword evidence="3" id="KW-1185">Reference proteome</keyword>
<evidence type="ECO:0000313" key="2">
    <source>
        <dbReference type="EMBL" id="CAH3033175.1"/>
    </source>
</evidence>
<organism evidence="2 3">
    <name type="scientific">Porites lobata</name>
    <dbReference type="NCBI Taxonomy" id="104759"/>
    <lineage>
        <taxon>Eukaryota</taxon>
        <taxon>Metazoa</taxon>
        <taxon>Cnidaria</taxon>
        <taxon>Anthozoa</taxon>
        <taxon>Hexacorallia</taxon>
        <taxon>Scleractinia</taxon>
        <taxon>Fungiina</taxon>
        <taxon>Poritidae</taxon>
        <taxon>Porites</taxon>
    </lineage>
</organism>
<feature type="compositionally biased region" description="Basic and acidic residues" evidence="1">
    <location>
        <begin position="117"/>
        <end position="128"/>
    </location>
</feature>
<dbReference type="Proteomes" id="UP001159405">
    <property type="component" value="Unassembled WGS sequence"/>
</dbReference>
<feature type="compositionally biased region" description="Basic and acidic residues" evidence="1">
    <location>
        <begin position="168"/>
        <end position="180"/>
    </location>
</feature>
<protein>
    <submittedName>
        <fullName evidence="2">Uncharacterized protein</fullName>
    </submittedName>
</protein>
<accession>A0ABN8MPU1</accession>
<evidence type="ECO:0000256" key="1">
    <source>
        <dbReference type="SAM" id="MobiDB-lite"/>
    </source>
</evidence>
<feature type="compositionally biased region" description="Basic and acidic residues" evidence="1">
    <location>
        <begin position="137"/>
        <end position="161"/>
    </location>
</feature>
<feature type="region of interest" description="Disordered" evidence="1">
    <location>
        <begin position="99"/>
        <end position="180"/>
    </location>
</feature>
<comment type="caution">
    <text evidence="2">The sequence shown here is derived from an EMBL/GenBank/DDBJ whole genome shotgun (WGS) entry which is preliminary data.</text>
</comment>
<gene>
    <name evidence="2" type="ORF">PLOB_00015925</name>
</gene>
<reference evidence="2 3" key="1">
    <citation type="submission" date="2022-05" db="EMBL/GenBank/DDBJ databases">
        <authorList>
            <consortium name="Genoscope - CEA"/>
            <person name="William W."/>
        </authorList>
    </citation>
    <scope>NUCLEOTIDE SEQUENCE [LARGE SCALE GENOMIC DNA]</scope>
</reference>
<evidence type="ECO:0000313" key="3">
    <source>
        <dbReference type="Proteomes" id="UP001159405"/>
    </source>
</evidence>
<name>A0ABN8MPU1_9CNID</name>
<dbReference type="EMBL" id="CALNXK010000002">
    <property type="protein sequence ID" value="CAH3033175.1"/>
    <property type="molecule type" value="Genomic_DNA"/>
</dbReference>
<sequence>MKQYADKRRHTAVMKIKVGDTVLCKQERKNSLTPLYDPEPMVVIGVKGSLVTAKNSVRIRTRNYADWKLLKNGCRESLRCDDSDSGEAFEPDEVIIECPEQSLAGPRPSGDAVPADRSSESRQGHEQPRANSDTAEYESRQRSRQPGSDRDTERRHVPLDRPRRKTRSTKDTKYKDFICE</sequence>
<proteinExistence type="predicted"/>